<organism evidence="3 4">
    <name type="scientific">Anaeramoeba ignava</name>
    <name type="common">Anaerobic marine amoeba</name>
    <dbReference type="NCBI Taxonomy" id="1746090"/>
    <lineage>
        <taxon>Eukaryota</taxon>
        <taxon>Metamonada</taxon>
        <taxon>Anaeramoebidae</taxon>
        <taxon>Anaeramoeba</taxon>
    </lineage>
</organism>
<keyword evidence="2" id="KW-0732">Signal</keyword>
<feature type="signal peptide" evidence="2">
    <location>
        <begin position="1"/>
        <end position="22"/>
    </location>
</feature>
<proteinExistence type="predicted"/>
<dbReference type="Proteomes" id="UP001149090">
    <property type="component" value="Unassembled WGS sequence"/>
</dbReference>
<keyword evidence="1" id="KW-1133">Transmembrane helix</keyword>
<keyword evidence="4" id="KW-1185">Reference proteome</keyword>
<dbReference type="EMBL" id="JAPDFW010000084">
    <property type="protein sequence ID" value="KAJ5071974.1"/>
    <property type="molecule type" value="Genomic_DNA"/>
</dbReference>
<gene>
    <name evidence="3" type="ORF">M0811_09874</name>
</gene>
<feature type="chain" id="PRO_5040477619" evidence="2">
    <location>
        <begin position="23"/>
        <end position="184"/>
    </location>
</feature>
<keyword evidence="1" id="KW-0812">Transmembrane</keyword>
<name>A0A9Q0LGI1_ANAIG</name>
<dbReference type="AlphaFoldDB" id="A0A9Q0LGI1"/>
<comment type="caution">
    <text evidence="3">The sequence shown here is derived from an EMBL/GenBank/DDBJ whole genome shotgun (WGS) entry which is preliminary data.</text>
</comment>
<evidence type="ECO:0000256" key="1">
    <source>
        <dbReference type="SAM" id="Phobius"/>
    </source>
</evidence>
<feature type="transmembrane region" description="Helical" evidence="1">
    <location>
        <begin position="160"/>
        <end position="181"/>
    </location>
</feature>
<sequence length="184" mass="20938">MKILLFLFLFHLFLNSYQDCASDFDCRTRKYPVCENSNCVECRNSSDCDFDSYCNTDSYECQKYKDDNKFKKFCQSDDCADNNNAEVCGVCNGGYQWTGSCIEFKCYPCQVNGPDSEIMQSHKDVARCYPKSTSGSGGYLGPYQATEGRPRDLKQDSPTLGLMMLGFAFGIMTILQCIIFFKIR</sequence>
<accession>A0A9Q0LGI1</accession>
<evidence type="ECO:0000313" key="4">
    <source>
        <dbReference type="Proteomes" id="UP001149090"/>
    </source>
</evidence>
<protein>
    <submittedName>
        <fullName evidence="3">Uncharacterized protein</fullName>
    </submittedName>
</protein>
<evidence type="ECO:0000313" key="3">
    <source>
        <dbReference type="EMBL" id="KAJ5071974.1"/>
    </source>
</evidence>
<evidence type="ECO:0000256" key="2">
    <source>
        <dbReference type="SAM" id="SignalP"/>
    </source>
</evidence>
<reference evidence="3" key="1">
    <citation type="submission" date="2022-10" db="EMBL/GenBank/DDBJ databases">
        <title>Novel sulphate-reducing endosymbionts in the free-living metamonad Anaeramoeba.</title>
        <authorList>
            <person name="Jerlstrom-Hultqvist J."/>
            <person name="Cepicka I."/>
            <person name="Gallot-Lavallee L."/>
            <person name="Salas-Leiva D."/>
            <person name="Curtis B.A."/>
            <person name="Zahonova K."/>
            <person name="Pipaliya S."/>
            <person name="Dacks J."/>
            <person name="Roger A.J."/>
        </authorList>
    </citation>
    <scope>NUCLEOTIDE SEQUENCE</scope>
    <source>
        <strain evidence="3">BMAN</strain>
    </source>
</reference>
<keyword evidence="1" id="KW-0472">Membrane</keyword>